<proteinExistence type="predicted"/>
<gene>
    <name evidence="1" type="ORF">PHMEG_00012277</name>
</gene>
<protein>
    <submittedName>
        <fullName evidence="1">Uncharacterized protein</fullName>
    </submittedName>
</protein>
<dbReference type="Proteomes" id="UP000198211">
    <property type="component" value="Unassembled WGS sequence"/>
</dbReference>
<dbReference type="PANTHER" id="PTHR40866">
    <property type="entry name" value="BED-TYPE DOMAIN-CONTAINING PROTEIN"/>
    <property type="match status" value="1"/>
</dbReference>
<reference evidence="2" key="1">
    <citation type="submission" date="2017-03" db="EMBL/GenBank/DDBJ databases">
        <title>Phytopthora megakarya and P. palmivora, two closely related causual agents of cacao black pod achieved similar genome size and gene model numbers by different mechanisms.</title>
        <authorList>
            <person name="Ali S."/>
            <person name="Shao J."/>
            <person name="Larry D.J."/>
            <person name="Kronmiller B."/>
            <person name="Shen D."/>
            <person name="Strem M.D."/>
            <person name="Melnick R.L."/>
            <person name="Guiltinan M.J."/>
            <person name="Tyler B.M."/>
            <person name="Meinhardt L.W."/>
            <person name="Bailey B.A."/>
        </authorList>
    </citation>
    <scope>NUCLEOTIDE SEQUENCE [LARGE SCALE GENOMIC DNA]</scope>
    <source>
        <strain evidence="2">zdho120</strain>
    </source>
</reference>
<dbReference type="OrthoDB" id="90946at2759"/>
<sequence>MPKNADICRVLFSSLPDHYFKSNYCGTIRRQLPSSGYGNLVSHLKDKHDSYVDDYLAHGSSQAGNRHAHGFVNDKISNIYRWRSWVVDRNMPLSEVDHPATRSMSHLMPILSKTLKKYLVGTAKLVEQRIASILPPTYLTRHSEIIDAVAALMAALRAPNNRRELRCHTDL</sequence>
<dbReference type="EMBL" id="NBNE01001376">
    <property type="protein sequence ID" value="OWZ14275.1"/>
    <property type="molecule type" value="Genomic_DNA"/>
</dbReference>
<comment type="caution">
    <text evidence="1">The sequence shown here is derived from an EMBL/GenBank/DDBJ whole genome shotgun (WGS) entry which is preliminary data.</text>
</comment>
<keyword evidence="2" id="KW-1185">Reference proteome</keyword>
<name>A0A225W9K8_9STRA</name>
<evidence type="ECO:0000313" key="1">
    <source>
        <dbReference type="EMBL" id="OWZ14275.1"/>
    </source>
</evidence>
<accession>A0A225W9K8</accession>
<organism evidence="1 2">
    <name type="scientific">Phytophthora megakarya</name>
    <dbReference type="NCBI Taxonomy" id="4795"/>
    <lineage>
        <taxon>Eukaryota</taxon>
        <taxon>Sar</taxon>
        <taxon>Stramenopiles</taxon>
        <taxon>Oomycota</taxon>
        <taxon>Peronosporomycetes</taxon>
        <taxon>Peronosporales</taxon>
        <taxon>Peronosporaceae</taxon>
        <taxon>Phytophthora</taxon>
    </lineage>
</organism>
<evidence type="ECO:0000313" key="2">
    <source>
        <dbReference type="Proteomes" id="UP000198211"/>
    </source>
</evidence>
<dbReference type="AlphaFoldDB" id="A0A225W9K8"/>
<dbReference type="PANTHER" id="PTHR40866:SF1">
    <property type="entry name" value="BED-TYPE DOMAIN-CONTAINING PROTEIN"/>
    <property type="match status" value="1"/>
</dbReference>